<keyword evidence="1" id="KW-0732">Signal</keyword>
<dbReference type="Proteomes" id="UP000275772">
    <property type="component" value="Unassembled WGS sequence"/>
</dbReference>
<evidence type="ECO:0000313" key="2">
    <source>
        <dbReference type="EMBL" id="SZF04895.1"/>
    </source>
</evidence>
<dbReference type="VEuPathDB" id="FungiDB:BLGHR1_15694"/>
<dbReference type="EMBL" id="UNSH01000068">
    <property type="protein sequence ID" value="SZF04895.1"/>
    <property type="molecule type" value="Genomic_DNA"/>
</dbReference>
<organism evidence="3 4">
    <name type="scientific">Blumeria hordei</name>
    <name type="common">Barley powdery mildew</name>
    <name type="synonym">Blumeria graminis f. sp. hordei</name>
    <dbReference type="NCBI Taxonomy" id="2867405"/>
    <lineage>
        <taxon>Eukaryota</taxon>
        <taxon>Fungi</taxon>
        <taxon>Dikarya</taxon>
        <taxon>Ascomycota</taxon>
        <taxon>Pezizomycotina</taxon>
        <taxon>Leotiomycetes</taxon>
        <taxon>Erysiphales</taxon>
        <taxon>Erysiphaceae</taxon>
        <taxon>Blumeria</taxon>
    </lineage>
</organism>
<protein>
    <recommendedName>
        <fullName evidence="5">Transglycosylase SLT domain-containing protein</fullName>
    </recommendedName>
</protein>
<evidence type="ECO:0000256" key="1">
    <source>
        <dbReference type="SAM" id="SignalP"/>
    </source>
</evidence>
<dbReference type="AlphaFoldDB" id="A0A383UZ80"/>
<proteinExistence type="predicted"/>
<dbReference type="EMBL" id="UNSH01000068">
    <property type="protein sequence ID" value="SZF04898.1"/>
    <property type="molecule type" value="Genomic_DNA"/>
</dbReference>
<feature type="signal peptide" evidence="1">
    <location>
        <begin position="1"/>
        <end position="19"/>
    </location>
</feature>
<evidence type="ECO:0008006" key="5">
    <source>
        <dbReference type="Google" id="ProtNLM"/>
    </source>
</evidence>
<sequence length="213" mass="23132">MRLQFFYFTILVGPAHIVARSIQLRDNEITSAQLLQVAPGSDSCPSPSDECATSAQAAPFLNAAMSKYSINSLSEQASILALIAFESGNFKYNINHFPGNPGQGTRNMQSASFNLQYVKSIPELASQTTFTSTDGLNSDQLNQIRALVLPDDYTWASAAWFLTQQSACADARRTLQASNGDEGFTAHMRCVGISDINESRMAYWRAAKSALGA</sequence>
<gene>
    <name evidence="2" type="ORF">BLGHR1_15694</name>
    <name evidence="3" type="ORF">BLGHR1_15697</name>
</gene>
<name>A0A383UZ80_BLUHO</name>
<evidence type="ECO:0000313" key="3">
    <source>
        <dbReference type="EMBL" id="SZF04898.1"/>
    </source>
</evidence>
<reference evidence="3 4" key="1">
    <citation type="submission" date="2017-11" db="EMBL/GenBank/DDBJ databases">
        <authorList>
            <person name="Kracher B."/>
        </authorList>
    </citation>
    <scope>NUCLEOTIDE SEQUENCE [LARGE SCALE GENOMIC DNA]</scope>
    <source>
        <strain evidence="3 4">RACE1</strain>
    </source>
</reference>
<dbReference type="VEuPathDB" id="FungiDB:BLGHR1_15697"/>
<evidence type="ECO:0000313" key="4">
    <source>
        <dbReference type="Proteomes" id="UP000275772"/>
    </source>
</evidence>
<accession>A0A383UZ80</accession>
<feature type="chain" id="PRO_5044587016" description="Transglycosylase SLT domain-containing protein" evidence="1">
    <location>
        <begin position="20"/>
        <end position="213"/>
    </location>
</feature>